<gene>
    <name evidence="12" type="ORF">B2A_15093</name>
</gene>
<dbReference type="InterPro" id="IPR003593">
    <property type="entry name" value="AAA+_ATPase"/>
</dbReference>
<feature type="transmembrane region" description="Helical" evidence="9">
    <location>
        <begin position="161"/>
        <end position="181"/>
    </location>
</feature>
<dbReference type="Gene3D" id="3.40.50.300">
    <property type="entry name" value="P-loop containing nucleotide triphosphate hydrolases"/>
    <property type="match status" value="1"/>
</dbReference>
<evidence type="ECO:0000256" key="1">
    <source>
        <dbReference type="ARBA" id="ARBA00004651"/>
    </source>
</evidence>
<evidence type="ECO:0000256" key="7">
    <source>
        <dbReference type="ARBA" id="ARBA00022989"/>
    </source>
</evidence>
<evidence type="ECO:0000256" key="6">
    <source>
        <dbReference type="ARBA" id="ARBA00022840"/>
    </source>
</evidence>
<comment type="caution">
    <text evidence="12">The sequence shown here is derived from an EMBL/GenBank/DDBJ whole genome shotgun (WGS) entry which is preliminary data.</text>
</comment>
<reference evidence="12" key="2">
    <citation type="journal article" date="2014" name="ISME J.">
        <title>Microbial stratification in low pH oxic and suboxic macroscopic growths along an acid mine drainage.</title>
        <authorList>
            <person name="Mendez-Garcia C."/>
            <person name="Mesa V."/>
            <person name="Sprenger R.R."/>
            <person name="Richter M."/>
            <person name="Diez M.S."/>
            <person name="Solano J."/>
            <person name="Bargiela R."/>
            <person name="Golyshina O.V."/>
            <person name="Manteca A."/>
            <person name="Ramos J.L."/>
            <person name="Gallego J.R."/>
            <person name="Llorente I."/>
            <person name="Martins Dos Santos V.A."/>
            <person name="Jensen O.N."/>
            <person name="Pelaez A.I."/>
            <person name="Sanchez J."/>
            <person name="Ferrer M."/>
        </authorList>
    </citation>
    <scope>NUCLEOTIDE SEQUENCE</scope>
</reference>
<keyword evidence="6 12" id="KW-0067">ATP-binding</keyword>
<keyword evidence="4 9" id="KW-0812">Transmembrane</keyword>
<dbReference type="SMART" id="SM00382">
    <property type="entry name" value="AAA"/>
    <property type="match status" value="1"/>
</dbReference>
<dbReference type="GO" id="GO:0016887">
    <property type="term" value="F:ATP hydrolysis activity"/>
    <property type="evidence" value="ECO:0007669"/>
    <property type="project" value="InterPro"/>
</dbReference>
<dbReference type="InterPro" id="IPR003439">
    <property type="entry name" value="ABC_transporter-like_ATP-bd"/>
</dbReference>
<keyword evidence="8 9" id="KW-0472">Membrane</keyword>
<dbReference type="InterPro" id="IPR036640">
    <property type="entry name" value="ABC1_TM_sf"/>
</dbReference>
<dbReference type="InterPro" id="IPR017871">
    <property type="entry name" value="ABC_transporter-like_CS"/>
</dbReference>
<dbReference type="PROSITE" id="PS00211">
    <property type="entry name" value="ABC_TRANSPORTER_1"/>
    <property type="match status" value="1"/>
</dbReference>
<dbReference type="GO" id="GO:0005524">
    <property type="term" value="F:ATP binding"/>
    <property type="evidence" value="ECO:0007669"/>
    <property type="project" value="UniProtKB-KW"/>
</dbReference>
<dbReference type="PANTHER" id="PTHR24221:SF590">
    <property type="entry name" value="COMPONENT LINKED WITH THE ASSEMBLY OF CYTOCHROME' TRANSPORT TRANSMEMBRANE ATP-BINDING PROTEIN ABC TRANSPORTER CYDD-RELATED"/>
    <property type="match status" value="1"/>
</dbReference>
<dbReference type="SUPFAM" id="SSF52540">
    <property type="entry name" value="P-loop containing nucleoside triphosphate hydrolases"/>
    <property type="match status" value="1"/>
</dbReference>
<evidence type="ECO:0000256" key="4">
    <source>
        <dbReference type="ARBA" id="ARBA00022692"/>
    </source>
</evidence>
<accession>T0ZDC9</accession>
<evidence type="ECO:0000313" key="12">
    <source>
        <dbReference type="EMBL" id="EQD27825.1"/>
    </source>
</evidence>
<dbReference type="CDD" id="cd18584">
    <property type="entry name" value="ABC_6TM_AarD_CydD"/>
    <property type="match status" value="1"/>
</dbReference>
<dbReference type="GO" id="GO:0042883">
    <property type="term" value="P:cysteine transport"/>
    <property type="evidence" value="ECO:0007669"/>
    <property type="project" value="InterPro"/>
</dbReference>
<name>T0ZDC9_9ZZZZ</name>
<dbReference type="InterPro" id="IPR011527">
    <property type="entry name" value="ABC1_TM_dom"/>
</dbReference>
<feature type="domain" description="ABC transporter" evidence="10">
    <location>
        <begin position="338"/>
        <end position="573"/>
    </location>
</feature>
<feature type="transmembrane region" description="Helical" evidence="9">
    <location>
        <begin position="239"/>
        <end position="264"/>
    </location>
</feature>
<evidence type="ECO:0000259" key="10">
    <source>
        <dbReference type="PROSITE" id="PS50893"/>
    </source>
</evidence>
<dbReference type="GO" id="GO:0140359">
    <property type="term" value="F:ABC-type transporter activity"/>
    <property type="evidence" value="ECO:0007669"/>
    <property type="project" value="InterPro"/>
</dbReference>
<evidence type="ECO:0000256" key="8">
    <source>
        <dbReference type="ARBA" id="ARBA00023136"/>
    </source>
</evidence>
<dbReference type="PROSITE" id="PS50893">
    <property type="entry name" value="ABC_TRANSPORTER_2"/>
    <property type="match status" value="1"/>
</dbReference>
<dbReference type="Gene3D" id="1.20.1560.10">
    <property type="entry name" value="ABC transporter type 1, transmembrane domain"/>
    <property type="match status" value="1"/>
</dbReference>
<evidence type="ECO:0000256" key="9">
    <source>
        <dbReference type="SAM" id="Phobius"/>
    </source>
</evidence>
<dbReference type="InterPro" id="IPR039421">
    <property type="entry name" value="Type_1_exporter"/>
</dbReference>
<keyword evidence="2" id="KW-0813">Transport</keyword>
<dbReference type="Pfam" id="PF00664">
    <property type="entry name" value="ABC_membrane"/>
    <property type="match status" value="1"/>
</dbReference>
<organism evidence="12">
    <name type="scientific">mine drainage metagenome</name>
    <dbReference type="NCBI Taxonomy" id="410659"/>
    <lineage>
        <taxon>unclassified sequences</taxon>
        <taxon>metagenomes</taxon>
        <taxon>ecological metagenomes</taxon>
    </lineage>
</organism>
<proteinExistence type="predicted"/>
<protein>
    <submittedName>
        <fullName evidence="12">Cysteine/glutathione ABC transporter membrane/ATP-binding component</fullName>
    </submittedName>
</protein>
<keyword evidence="7 9" id="KW-1133">Transmembrane helix</keyword>
<dbReference type="AlphaFoldDB" id="T0ZDC9"/>
<keyword evidence="5" id="KW-0547">Nucleotide-binding</keyword>
<dbReference type="PANTHER" id="PTHR24221">
    <property type="entry name" value="ATP-BINDING CASSETTE SUB-FAMILY B"/>
    <property type="match status" value="1"/>
</dbReference>
<dbReference type="PROSITE" id="PS50929">
    <property type="entry name" value="ABC_TM1F"/>
    <property type="match status" value="1"/>
</dbReference>
<evidence type="ECO:0000259" key="11">
    <source>
        <dbReference type="PROSITE" id="PS50929"/>
    </source>
</evidence>
<keyword evidence="3" id="KW-1003">Cell membrane</keyword>
<feature type="transmembrane region" description="Helical" evidence="9">
    <location>
        <begin position="138"/>
        <end position="155"/>
    </location>
</feature>
<comment type="subcellular location">
    <subcellularLocation>
        <location evidence="1">Cell membrane</location>
        <topology evidence="1">Multi-pass membrane protein</topology>
    </subcellularLocation>
</comment>
<evidence type="ECO:0000256" key="3">
    <source>
        <dbReference type="ARBA" id="ARBA00022475"/>
    </source>
</evidence>
<dbReference type="GO" id="GO:0005886">
    <property type="term" value="C:plasma membrane"/>
    <property type="evidence" value="ECO:0007669"/>
    <property type="project" value="UniProtKB-SubCell"/>
</dbReference>
<dbReference type="Pfam" id="PF00005">
    <property type="entry name" value="ABC_tran"/>
    <property type="match status" value="1"/>
</dbReference>
<reference evidence="12" key="1">
    <citation type="submission" date="2013-08" db="EMBL/GenBank/DDBJ databases">
        <authorList>
            <person name="Mendez C."/>
            <person name="Richter M."/>
            <person name="Ferrer M."/>
            <person name="Sanchez J."/>
        </authorList>
    </citation>
    <scope>NUCLEOTIDE SEQUENCE</scope>
</reference>
<dbReference type="EMBL" id="AUZZ01010983">
    <property type="protein sequence ID" value="EQD27825.1"/>
    <property type="molecule type" value="Genomic_DNA"/>
</dbReference>
<feature type="transmembrane region" description="Helical" evidence="9">
    <location>
        <begin position="60"/>
        <end position="77"/>
    </location>
</feature>
<dbReference type="SUPFAM" id="SSF90123">
    <property type="entry name" value="ABC transporter transmembrane region"/>
    <property type="match status" value="1"/>
</dbReference>
<dbReference type="InterPro" id="IPR027417">
    <property type="entry name" value="P-loop_NTPase"/>
</dbReference>
<feature type="domain" description="ABC transmembrane type-1" evidence="11">
    <location>
        <begin position="21"/>
        <end position="302"/>
    </location>
</feature>
<evidence type="ECO:0000256" key="2">
    <source>
        <dbReference type="ARBA" id="ARBA00022448"/>
    </source>
</evidence>
<dbReference type="FunFam" id="3.40.50.300:FF:000299">
    <property type="entry name" value="ABC transporter ATP-binding protein/permease"/>
    <property type="match status" value="1"/>
</dbReference>
<dbReference type="NCBIfam" id="TIGR02857">
    <property type="entry name" value="CydD"/>
    <property type="match status" value="1"/>
</dbReference>
<dbReference type="InterPro" id="IPR014216">
    <property type="entry name" value="ABC_transptr_CydD"/>
</dbReference>
<sequence>MQAANWLRREARRIRKPLQRSALATALQALALVAQAWLLADILDAALFRHAPLAQLWPQWWGLLLLAPLRLLLNLYARRTAFAAGLDLGTQLRARLLTRAQALGPLGLRAQASGDLITRLVDGVDAVLPYFARYLPQVSTAALVPLLLALFVFPADWISGLILLLTAPLIPFFMVLVGNAAEHASRQRYAQLTRLGAAFMDALGGLSTLRQLGAAERVAQRLDADGEDYRKLTMQVLRVAFLSALVLEFFATVSIAVVAVLIGFRLLWHELSFRDGLFVLLLAPEFYLPLRALGTLRHARMDALAAAQQMAVLDDAPPQASAPLAGGHHAPSDHAPGVRIDNVNYVHAGRAAALRECSFELQPRRVTALVGATGSGKSTLLNLLLGFAPPGSGRVLVDGVDLADLDMAQWRARVAWVPQQTHIFEGSVRDNLLLAEPRADAMALQRAAADSGLDAALARLPQGWDTPLGEHGLGLSGGELQRLALARALLREHANVWLLDEPTAHLDADSAQAVERVIRAAAATRTVLLVAHRLATAQAADRVVVLRDGRVVEQGAPRELMRAQGAYAALLQAEAR</sequence>
<evidence type="ECO:0000256" key="5">
    <source>
        <dbReference type="ARBA" id="ARBA00022741"/>
    </source>
</evidence>